<reference evidence="1 2" key="1">
    <citation type="submission" date="2016-10" db="EMBL/GenBank/DDBJ databases">
        <authorList>
            <person name="de Groot N.N."/>
        </authorList>
    </citation>
    <scope>NUCLEOTIDE SEQUENCE [LARGE SCALE GENOMIC DNA]</scope>
    <source>
        <strain evidence="1 2">CGMCC 1.9159</strain>
    </source>
</reference>
<gene>
    <name evidence="1" type="ORF">SAMN04488242_0358</name>
</gene>
<dbReference type="InterPro" id="IPR058532">
    <property type="entry name" value="YjbR/MT2646/Rv2570-like"/>
</dbReference>
<evidence type="ECO:0000313" key="1">
    <source>
        <dbReference type="EMBL" id="SDL13219.1"/>
    </source>
</evidence>
<dbReference type="AlphaFoldDB" id="A0A1G9HJW2"/>
<dbReference type="Proteomes" id="UP000199475">
    <property type="component" value="Unassembled WGS sequence"/>
</dbReference>
<evidence type="ECO:0000313" key="2">
    <source>
        <dbReference type="Proteomes" id="UP000199475"/>
    </source>
</evidence>
<sequence length="126" mass="14159">MSVTKPQRPDVPEEWVRRVDAVLSALPGCDEDPAWTGVRWRVAGATVAHIFGGHDQRFRITFRARDDEVLAFEHMGEPYFVVGGNAVGMLLDEHTDWQEVAEMVTDSYLIQAPQRLAEQGDPTLPQ</sequence>
<organism evidence="1 2">
    <name type="scientific">Tessaracoccus oleiagri</name>
    <dbReference type="NCBI Taxonomy" id="686624"/>
    <lineage>
        <taxon>Bacteria</taxon>
        <taxon>Bacillati</taxon>
        <taxon>Actinomycetota</taxon>
        <taxon>Actinomycetes</taxon>
        <taxon>Propionibacteriales</taxon>
        <taxon>Propionibacteriaceae</taxon>
        <taxon>Tessaracoccus</taxon>
    </lineage>
</organism>
<dbReference type="Pfam" id="PF04237">
    <property type="entry name" value="YjbR"/>
    <property type="match status" value="1"/>
</dbReference>
<proteinExistence type="predicted"/>
<dbReference type="STRING" id="686624.SAMN04488242_0358"/>
<dbReference type="EMBL" id="FNGP01000001">
    <property type="protein sequence ID" value="SDL13219.1"/>
    <property type="molecule type" value="Genomic_DNA"/>
</dbReference>
<name>A0A1G9HJW2_9ACTN</name>
<accession>A0A1G9HJW2</accession>
<protein>
    <submittedName>
        <fullName evidence="1">YjbR protein</fullName>
    </submittedName>
</protein>
<keyword evidence="2" id="KW-1185">Reference proteome</keyword>